<accession>A0A9P5XZQ2</accession>
<dbReference type="AlphaFoldDB" id="A0A9P5XZQ2"/>
<keyword evidence="2" id="KW-1185">Reference proteome</keyword>
<reference evidence="1" key="1">
    <citation type="submission" date="2020-11" db="EMBL/GenBank/DDBJ databases">
        <authorList>
            <consortium name="DOE Joint Genome Institute"/>
            <person name="Ahrendt S."/>
            <person name="Riley R."/>
            <person name="Andreopoulos W."/>
            <person name="Labutti K."/>
            <person name="Pangilinan J."/>
            <person name="Ruiz-Duenas F.J."/>
            <person name="Barrasa J.M."/>
            <person name="Sanchez-Garcia M."/>
            <person name="Camarero S."/>
            <person name="Miyauchi S."/>
            <person name="Serrano A."/>
            <person name="Linde D."/>
            <person name="Babiker R."/>
            <person name="Drula E."/>
            <person name="Ayuso-Fernandez I."/>
            <person name="Pacheco R."/>
            <person name="Padilla G."/>
            <person name="Ferreira P."/>
            <person name="Barriuso J."/>
            <person name="Kellner H."/>
            <person name="Castanera R."/>
            <person name="Alfaro M."/>
            <person name="Ramirez L."/>
            <person name="Pisabarro A.G."/>
            <person name="Kuo A."/>
            <person name="Tritt A."/>
            <person name="Lipzen A."/>
            <person name="He G."/>
            <person name="Yan M."/>
            <person name="Ng V."/>
            <person name="Cullen D."/>
            <person name="Martin F."/>
            <person name="Rosso M.-N."/>
            <person name="Henrissat B."/>
            <person name="Hibbett D."/>
            <person name="Martinez A.T."/>
            <person name="Grigoriev I.V."/>
        </authorList>
    </citation>
    <scope>NUCLEOTIDE SEQUENCE</scope>
    <source>
        <strain evidence="1">CBS 247.69</strain>
    </source>
</reference>
<name>A0A9P5XZQ2_9AGAR</name>
<dbReference type="EMBL" id="MU150312">
    <property type="protein sequence ID" value="KAF9459659.1"/>
    <property type="molecule type" value="Genomic_DNA"/>
</dbReference>
<comment type="caution">
    <text evidence="1">The sequence shown here is derived from an EMBL/GenBank/DDBJ whole genome shotgun (WGS) entry which is preliminary data.</text>
</comment>
<evidence type="ECO:0000313" key="1">
    <source>
        <dbReference type="EMBL" id="KAF9459659.1"/>
    </source>
</evidence>
<dbReference type="Proteomes" id="UP000807353">
    <property type="component" value="Unassembled WGS sequence"/>
</dbReference>
<gene>
    <name evidence="1" type="ORF">BDZ94DRAFT_997866</name>
</gene>
<organism evidence="1 2">
    <name type="scientific">Collybia nuda</name>
    <dbReference type="NCBI Taxonomy" id="64659"/>
    <lineage>
        <taxon>Eukaryota</taxon>
        <taxon>Fungi</taxon>
        <taxon>Dikarya</taxon>
        <taxon>Basidiomycota</taxon>
        <taxon>Agaricomycotina</taxon>
        <taxon>Agaricomycetes</taxon>
        <taxon>Agaricomycetidae</taxon>
        <taxon>Agaricales</taxon>
        <taxon>Tricholomatineae</taxon>
        <taxon>Clitocybaceae</taxon>
        <taxon>Collybia</taxon>
    </lineage>
</organism>
<evidence type="ECO:0000313" key="2">
    <source>
        <dbReference type="Proteomes" id="UP000807353"/>
    </source>
</evidence>
<protein>
    <submittedName>
        <fullName evidence="1">Uncharacterized protein</fullName>
    </submittedName>
</protein>
<sequence>MWYDSEFKGSVSELVKCFGSAVGLPRPRIHNCVSTKPFYFCHQYASNVFITRYHIPTSHQCTTFAIFQSQLNSPSTSTGKSWCISIHPGFLKSSQVLLRPKSEGLNMHSNLPHSAITENVGFGKERLVTYWKRSTYNSRKFKRAQVRRP</sequence>
<proteinExistence type="predicted"/>